<keyword evidence="2" id="KW-0812">Transmembrane</keyword>
<dbReference type="AlphaFoldDB" id="A0A2A6D3Q6"/>
<evidence type="ECO:0000256" key="1">
    <source>
        <dbReference type="SAM" id="MobiDB-lite"/>
    </source>
</evidence>
<dbReference type="EMBL" id="NPLM01000014">
    <property type="protein sequence ID" value="PDN80754.1"/>
    <property type="molecule type" value="Genomic_DNA"/>
</dbReference>
<accession>A0A2A6D3Q6</accession>
<proteinExistence type="predicted"/>
<feature type="transmembrane region" description="Helical" evidence="2">
    <location>
        <begin position="97"/>
        <end position="113"/>
    </location>
</feature>
<reference evidence="4" key="1">
    <citation type="submission" date="2017-08" db="EMBL/GenBank/DDBJ databases">
        <title>Whole genome sequencing of Salmonella enterica.</title>
        <authorList>
            <person name="Bell R."/>
            <person name="Levy K."/>
        </authorList>
    </citation>
    <scope>NUCLEOTIDE SEQUENCE [LARGE SCALE GENOMIC DNA]</scope>
    <source>
        <strain evidence="4">CFSAN060805</strain>
    </source>
</reference>
<organism evidence="4">
    <name type="scientific">Salmonella enterica</name>
    <name type="common">Salmonella choleraesuis</name>
    <dbReference type="NCBI Taxonomy" id="28901"/>
    <lineage>
        <taxon>Bacteria</taxon>
        <taxon>Pseudomonadati</taxon>
        <taxon>Pseudomonadota</taxon>
        <taxon>Gammaproteobacteria</taxon>
        <taxon>Enterobacterales</taxon>
        <taxon>Enterobacteriaceae</taxon>
        <taxon>Salmonella</taxon>
    </lineage>
</organism>
<evidence type="ECO:0000313" key="3">
    <source>
        <dbReference type="EMBL" id="EBS6848353.1"/>
    </source>
</evidence>
<evidence type="ECO:0000256" key="2">
    <source>
        <dbReference type="SAM" id="Phobius"/>
    </source>
</evidence>
<dbReference type="Proteomes" id="UP000873581">
    <property type="component" value="Unassembled WGS sequence"/>
</dbReference>
<name>A0A2A6D3Q6_SALER</name>
<dbReference type="EMBL" id="AAGWGZ010000007">
    <property type="protein sequence ID" value="EBS6848353.1"/>
    <property type="molecule type" value="Genomic_DNA"/>
</dbReference>
<comment type="caution">
    <text evidence="4">The sequence shown here is derived from an EMBL/GenBank/DDBJ whole genome shotgun (WGS) entry which is preliminary data.</text>
</comment>
<sequence>MATLLLAVILVSGFLYVNLSLSTRYRYKRSNGWDAYFFVAAWGIVFFLAGGFLTFALNISGGFRWLSNVLNLTPDSFNGMLSSTTDKTQRINEIKQIAWVVISIVLAALFGWLNKLRTSKGDRRWDALAKAVGNNAFESLLMEASARQFPIIATLSSRKIYVGLVTCPALENGLSEHLEILPLLSGYRNKDDLTISITTNYHQHYLESGVIGGMSRLNIQDFRVLIPKDEVETISFFDTEAYNKFKEDEARDRKDCRKLGGKKPSTRRRRTVDDAEQSSA</sequence>
<evidence type="ECO:0000313" key="4">
    <source>
        <dbReference type="EMBL" id="PDN80754.1"/>
    </source>
</evidence>
<feature type="compositionally biased region" description="Basic residues" evidence="1">
    <location>
        <begin position="259"/>
        <end position="270"/>
    </location>
</feature>
<reference evidence="3" key="2">
    <citation type="submission" date="2018-07" db="EMBL/GenBank/DDBJ databases">
        <authorList>
            <consortium name="PulseNet: The National Subtyping Network for Foodborne Disease Surveillance"/>
            <person name="Tarr C.L."/>
            <person name="Trees E."/>
            <person name="Katz L.S."/>
            <person name="Carleton-Romer H.A."/>
            <person name="Stroika S."/>
            <person name="Kucerova Z."/>
            <person name="Roache K.F."/>
            <person name="Sabol A.L."/>
            <person name="Besser J."/>
            <person name="Gerner-Smidt P."/>
        </authorList>
    </citation>
    <scope>NUCLEOTIDE SEQUENCE [LARGE SCALE GENOMIC DNA]</scope>
    <source>
        <strain evidence="3">08-0470</strain>
    </source>
</reference>
<protein>
    <submittedName>
        <fullName evidence="4">Uncharacterized protein</fullName>
    </submittedName>
</protein>
<keyword evidence="2" id="KW-0472">Membrane</keyword>
<keyword evidence="2" id="KW-1133">Transmembrane helix</keyword>
<feature type="transmembrane region" description="Helical" evidence="2">
    <location>
        <begin position="35"/>
        <end position="57"/>
    </location>
</feature>
<feature type="region of interest" description="Disordered" evidence="1">
    <location>
        <begin position="253"/>
        <end position="280"/>
    </location>
</feature>
<gene>
    <name evidence="3" type="ORF">CBX34_11790</name>
    <name evidence="4" type="ORF">CIC26_23465</name>
</gene>
<dbReference type="RefSeq" id="WP_023972208.1">
    <property type="nucleotide sequence ID" value="NZ_CBKFOF010000005.1"/>
</dbReference>